<organism evidence="3 4">
    <name type="scientific">Candidatus Thiodiazotropha endoloripes</name>
    <dbReference type="NCBI Taxonomy" id="1818881"/>
    <lineage>
        <taxon>Bacteria</taxon>
        <taxon>Pseudomonadati</taxon>
        <taxon>Pseudomonadota</taxon>
        <taxon>Gammaproteobacteria</taxon>
        <taxon>Chromatiales</taxon>
        <taxon>Sedimenticolaceae</taxon>
        <taxon>Candidatus Thiodiazotropha</taxon>
    </lineage>
</organism>
<reference evidence="3 4" key="1">
    <citation type="submission" date="2016-03" db="EMBL/GenBank/DDBJ databases">
        <title>Chemosynthetic sulphur-oxidizing symbionts of marine invertebrate animals are capable of nitrogen fixation.</title>
        <authorList>
            <person name="Petersen J.M."/>
            <person name="Kemper A."/>
            <person name="Gruber-Vodicka H."/>
            <person name="Cardini U."/>
            <person name="Geest Mvander."/>
            <person name="Kleiner M."/>
            <person name="Bulgheresi S."/>
            <person name="Fussmann M."/>
            <person name="Herbold C."/>
            <person name="Seah B.K.B."/>
            <person name="Antony C.Paul."/>
            <person name="Liu D."/>
            <person name="Belitz A."/>
            <person name="Weber M."/>
        </authorList>
    </citation>
    <scope>NUCLEOTIDE SEQUENCE [LARGE SCALE GENOMIC DNA]</scope>
    <source>
        <strain evidence="3">G_D</strain>
    </source>
</reference>
<dbReference type="Pfam" id="PF16036">
    <property type="entry name" value="Chalcone_3"/>
    <property type="match status" value="1"/>
</dbReference>
<keyword evidence="4" id="KW-1185">Reference proteome</keyword>
<protein>
    <recommendedName>
        <fullName evidence="2">Chalcone isomerase domain-containing protein</fullName>
    </recommendedName>
</protein>
<dbReference type="InterPro" id="IPR016087">
    <property type="entry name" value="Chalcone_isomerase"/>
</dbReference>
<keyword evidence="1" id="KW-0812">Transmembrane</keyword>
<evidence type="ECO:0000256" key="1">
    <source>
        <dbReference type="SAM" id="Phobius"/>
    </source>
</evidence>
<sequence>MNRRNTLTSISIYTLLISVFILTGSANAKQGIHIKDIYFPQSHTFENHQFELSGAGILTWGILVDLYAAALYTSRQEKREDQRLVIHYLIPIKATKIKQVAESFIRRQQGPEKLERMRPALDQLHNAMQDVKPGDRYVLTLKDNNRLVLEFNDSEVITLNDPLLAEAYLNIWLGKDPIDKSLKISLLGQT</sequence>
<dbReference type="InterPro" id="IPR036298">
    <property type="entry name" value="Chalcone_isomerase_sf"/>
</dbReference>
<name>A0A1E2US18_9GAMM</name>
<dbReference type="InterPro" id="IPR016088">
    <property type="entry name" value="Chalcone_isomerase_3-sand"/>
</dbReference>
<evidence type="ECO:0000313" key="3">
    <source>
        <dbReference type="EMBL" id="ODB97352.1"/>
    </source>
</evidence>
<dbReference type="Gene3D" id="3.50.70.10">
    <property type="match status" value="1"/>
</dbReference>
<feature type="transmembrane region" description="Helical" evidence="1">
    <location>
        <begin position="52"/>
        <end position="73"/>
    </location>
</feature>
<keyword evidence="1" id="KW-1133">Transmembrane helix</keyword>
<evidence type="ECO:0000259" key="2">
    <source>
        <dbReference type="Pfam" id="PF16036"/>
    </source>
</evidence>
<dbReference type="GO" id="GO:0016872">
    <property type="term" value="F:intramolecular lyase activity"/>
    <property type="evidence" value="ECO:0007669"/>
    <property type="project" value="InterPro"/>
</dbReference>
<dbReference type="AlphaFoldDB" id="A0A1E2US18"/>
<dbReference type="RefSeq" id="WP_069024497.1">
    <property type="nucleotide sequence ID" value="NZ_LVJZ01000003.1"/>
</dbReference>
<proteinExistence type="predicted"/>
<evidence type="ECO:0000313" key="4">
    <source>
        <dbReference type="Proteomes" id="UP000094849"/>
    </source>
</evidence>
<dbReference type="Proteomes" id="UP000094849">
    <property type="component" value="Unassembled WGS sequence"/>
</dbReference>
<comment type="caution">
    <text evidence="3">The sequence shown here is derived from an EMBL/GenBank/DDBJ whole genome shotgun (WGS) entry which is preliminary data.</text>
</comment>
<keyword evidence="1" id="KW-0472">Membrane</keyword>
<accession>A0A1E2US18</accession>
<dbReference type="EMBL" id="LVJZ01000003">
    <property type="protein sequence ID" value="ODB97352.1"/>
    <property type="molecule type" value="Genomic_DNA"/>
</dbReference>
<gene>
    <name evidence="3" type="ORF">A3196_11625</name>
</gene>
<dbReference type="SUPFAM" id="SSF54626">
    <property type="entry name" value="Chalcone isomerase"/>
    <property type="match status" value="1"/>
</dbReference>
<dbReference type="STRING" id="1818881.A3196_11625"/>
<feature type="domain" description="Chalcone isomerase" evidence="2">
    <location>
        <begin position="34"/>
        <end position="188"/>
    </location>
</feature>